<name>A0A0M3II65_ASCLU</name>
<protein>
    <submittedName>
        <fullName evidence="2">Uncharacterized protein</fullName>
    </submittedName>
</protein>
<reference evidence="2" key="1">
    <citation type="submission" date="2017-02" db="UniProtKB">
        <authorList>
            <consortium name="WormBaseParasite"/>
        </authorList>
    </citation>
    <scope>IDENTIFICATION</scope>
</reference>
<sequence length="34" mass="3806">MKFVQLCTLCFVGWGGDRAMGGKRMMHFDGLSPK</sequence>
<organism evidence="1 2">
    <name type="scientific">Ascaris lumbricoides</name>
    <name type="common">Giant roundworm</name>
    <dbReference type="NCBI Taxonomy" id="6252"/>
    <lineage>
        <taxon>Eukaryota</taxon>
        <taxon>Metazoa</taxon>
        <taxon>Ecdysozoa</taxon>
        <taxon>Nematoda</taxon>
        <taxon>Chromadorea</taxon>
        <taxon>Rhabditida</taxon>
        <taxon>Spirurina</taxon>
        <taxon>Ascaridomorpha</taxon>
        <taxon>Ascaridoidea</taxon>
        <taxon>Ascarididae</taxon>
        <taxon>Ascaris</taxon>
    </lineage>
</organism>
<accession>A0A0M3II65</accession>
<keyword evidence="1" id="KW-1185">Reference proteome</keyword>
<proteinExistence type="predicted"/>
<dbReference type="Proteomes" id="UP000036681">
    <property type="component" value="Unplaced"/>
</dbReference>
<dbReference type="AlphaFoldDB" id="A0A0M3II65"/>
<dbReference type="WBParaSite" id="ALUE_0001819801-mRNA-1">
    <property type="protein sequence ID" value="ALUE_0001819801-mRNA-1"/>
    <property type="gene ID" value="ALUE_0001819801"/>
</dbReference>
<evidence type="ECO:0000313" key="2">
    <source>
        <dbReference type="WBParaSite" id="ALUE_0001819801-mRNA-1"/>
    </source>
</evidence>
<evidence type="ECO:0000313" key="1">
    <source>
        <dbReference type="Proteomes" id="UP000036681"/>
    </source>
</evidence>